<comment type="caution">
    <text evidence="5">The sequence shown here is derived from an EMBL/GenBank/DDBJ whole genome shotgun (WGS) entry which is preliminary data.</text>
</comment>
<dbReference type="PANTHER" id="PTHR10353:SF137">
    <property type="entry name" value="MYROSINASE 3-RELATED"/>
    <property type="match status" value="1"/>
</dbReference>
<protein>
    <submittedName>
        <fullName evidence="5">Uncharacterized protein</fullName>
    </submittedName>
</protein>
<dbReference type="InterPro" id="IPR017853">
    <property type="entry name" value="GH"/>
</dbReference>
<evidence type="ECO:0000256" key="3">
    <source>
        <dbReference type="ARBA" id="ARBA00023295"/>
    </source>
</evidence>
<evidence type="ECO:0000313" key="5">
    <source>
        <dbReference type="EMBL" id="KAK4777779.1"/>
    </source>
</evidence>
<reference evidence="5 6" key="1">
    <citation type="journal article" date="2023" name="Hortic Res">
        <title>Pangenome of water caltrop reveals structural variations and asymmetric subgenome divergence after allopolyploidization.</title>
        <authorList>
            <person name="Zhang X."/>
            <person name="Chen Y."/>
            <person name="Wang L."/>
            <person name="Yuan Y."/>
            <person name="Fang M."/>
            <person name="Shi L."/>
            <person name="Lu R."/>
            <person name="Comes H.P."/>
            <person name="Ma Y."/>
            <person name="Chen Y."/>
            <person name="Huang G."/>
            <person name="Zhou Y."/>
            <person name="Zheng Z."/>
            <person name="Qiu Y."/>
        </authorList>
    </citation>
    <scope>NUCLEOTIDE SEQUENCE [LARGE SCALE GENOMIC DNA]</scope>
    <source>
        <tissue evidence="5">Roots</tissue>
    </source>
</reference>
<proteinExistence type="inferred from homology"/>
<dbReference type="Pfam" id="PF00232">
    <property type="entry name" value="Glyco_hydro_1"/>
    <property type="match status" value="1"/>
</dbReference>
<gene>
    <name evidence="5" type="ORF">SAY87_017966</name>
</gene>
<name>A0AAN7L586_9MYRT</name>
<dbReference type="SUPFAM" id="SSF51445">
    <property type="entry name" value="(Trans)glycosidases"/>
    <property type="match status" value="1"/>
</dbReference>
<organism evidence="5 6">
    <name type="scientific">Trapa incisa</name>
    <dbReference type="NCBI Taxonomy" id="236973"/>
    <lineage>
        <taxon>Eukaryota</taxon>
        <taxon>Viridiplantae</taxon>
        <taxon>Streptophyta</taxon>
        <taxon>Embryophyta</taxon>
        <taxon>Tracheophyta</taxon>
        <taxon>Spermatophyta</taxon>
        <taxon>Magnoliopsida</taxon>
        <taxon>eudicotyledons</taxon>
        <taxon>Gunneridae</taxon>
        <taxon>Pentapetalae</taxon>
        <taxon>rosids</taxon>
        <taxon>malvids</taxon>
        <taxon>Myrtales</taxon>
        <taxon>Lythraceae</taxon>
        <taxon>Trapa</taxon>
    </lineage>
</organism>
<dbReference type="PROSITE" id="PS00653">
    <property type="entry name" value="GLYCOSYL_HYDROL_F1_2"/>
    <property type="match status" value="1"/>
</dbReference>
<keyword evidence="6" id="KW-1185">Reference proteome</keyword>
<dbReference type="GO" id="GO:0005975">
    <property type="term" value="P:carbohydrate metabolic process"/>
    <property type="evidence" value="ECO:0007669"/>
    <property type="project" value="InterPro"/>
</dbReference>
<evidence type="ECO:0000313" key="6">
    <source>
        <dbReference type="Proteomes" id="UP001345219"/>
    </source>
</evidence>
<comment type="similarity">
    <text evidence="1 4">Belongs to the glycosyl hydrolase 1 family.</text>
</comment>
<sequence length="199" mass="22301">MASSSSHPWLRVLHLLPRVVVVFLSFMLMSSVLGSPIHAKRPNLHPYQKAYDTAKLNRSSFPKGFIFGAASSSYQYEGAAAIDGRGPSIWDTFTSEYPEKIADGSNGDVAIDSYHKYKEDVRILKMMGLDAYRFSISWPRILPKGKLSGGINKLGIQYYNNLINELLANGIQPFVTLFHWDLPQALQDEYKGFLSPLVV</sequence>
<dbReference type="Proteomes" id="UP001345219">
    <property type="component" value="Chromosome 14"/>
</dbReference>
<evidence type="ECO:0000256" key="4">
    <source>
        <dbReference type="RuleBase" id="RU003690"/>
    </source>
</evidence>
<dbReference type="EMBL" id="JAXIOK010000002">
    <property type="protein sequence ID" value="KAK4777779.1"/>
    <property type="molecule type" value="Genomic_DNA"/>
</dbReference>
<keyword evidence="2" id="KW-0378">Hydrolase</keyword>
<dbReference type="InterPro" id="IPR001360">
    <property type="entry name" value="Glyco_hydro_1"/>
</dbReference>
<dbReference type="Gene3D" id="3.20.20.80">
    <property type="entry name" value="Glycosidases"/>
    <property type="match status" value="1"/>
</dbReference>
<accession>A0AAN7L586</accession>
<dbReference type="GO" id="GO:0008422">
    <property type="term" value="F:beta-glucosidase activity"/>
    <property type="evidence" value="ECO:0007669"/>
    <property type="project" value="TreeGrafter"/>
</dbReference>
<evidence type="ECO:0000256" key="1">
    <source>
        <dbReference type="ARBA" id="ARBA00010838"/>
    </source>
</evidence>
<dbReference type="InterPro" id="IPR033132">
    <property type="entry name" value="GH_1_N_CS"/>
</dbReference>
<keyword evidence="3" id="KW-0326">Glycosidase</keyword>
<dbReference type="AlphaFoldDB" id="A0AAN7L586"/>
<evidence type="ECO:0000256" key="2">
    <source>
        <dbReference type="ARBA" id="ARBA00022801"/>
    </source>
</evidence>
<dbReference type="PANTHER" id="PTHR10353">
    <property type="entry name" value="GLYCOSYL HYDROLASE"/>
    <property type="match status" value="1"/>
</dbReference>